<dbReference type="AlphaFoldDB" id="A0AAD8HPA8"/>
<evidence type="ECO:0000313" key="3">
    <source>
        <dbReference type="Proteomes" id="UP001237642"/>
    </source>
</evidence>
<reference evidence="2" key="2">
    <citation type="submission" date="2023-05" db="EMBL/GenBank/DDBJ databases">
        <authorList>
            <person name="Schelkunov M.I."/>
        </authorList>
    </citation>
    <scope>NUCLEOTIDE SEQUENCE</scope>
    <source>
        <strain evidence="2">Hsosn_3</strain>
        <tissue evidence="2">Leaf</tissue>
    </source>
</reference>
<reference evidence="2" key="1">
    <citation type="submission" date="2023-02" db="EMBL/GenBank/DDBJ databases">
        <title>Genome of toxic invasive species Heracleum sosnowskyi carries increased number of genes despite the absence of recent whole-genome duplications.</title>
        <authorList>
            <person name="Schelkunov M."/>
            <person name="Shtratnikova V."/>
            <person name="Makarenko M."/>
            <person name="Klepikova A."/>
            <person name="Omelchenko D."/>
            <person name="Novikova G."/>
            <person name="Obukhova E."/>
            <person name="Bogdanov V."/>
            <person name="Penin A."/>
            <person name="Logacheva M."/>
        </authorList>
    </citation>
    <scope>NUCLEOTIDE SEQUENCE</scope>
    <source>
        <strain evidence="2">Hsosn_3</strain>
        <tissue evidence="2">Leaf</tissue>
    </source>
</reference>
<dbReference type="Proteomes" id="UP001237642">
    <property type="component" value="Unassembled WGS sequence"/>
</dbReference>
<feature type="region of interest" description="Disordered" evidence="1">
    <location>
        <begin position="1"/>
        <end position="103"/>
    </location>
</feature>
<sequence length="177" mass="19904">MEKMESAEPELVHDGEGSEAQHAEPKAPEEDEIPLQEFLKNDAELQGERYEALEDNEAGYEFIREDEGNQSASAVNPNEGEDMQDEGPVNEEQTDVNVNHDVKENGEVEFIRFTGKKREFSELRQKRNQVGIASPTGMVAEKKRIEGPQESRGISEQRGRKTLAIYSGKRTNGRAKV</sequence>
<evidence type="ECO:0000313" key="2">
    <source>
        <dbReference type="EMBL" id="KAK1370346.1"/>
    </source>
</evidence>
<dbReference type="EMBL" id="JAUIZM010000008">
    <property type="protein sequence ID" value="KAK1370346.1"/>
    <property type="molecule type" value="Genomic_DNA"/>
</dbReference>
<gene>
    <name evidence="2" type="ORF">POM88_036438</name>
</gene>
<feature type="compositionally biased region" description="Basic and acidic residues" evidence="1">
    <location>
        <begin position="39"/>
        <end position="52"/>
    </location>
</feature>
<feature type="region of interest" description="Disordered" evidence="1">
    <location>
        <begin position="127"/>
        <end position="177"/>
    </location>
</feature>
<feature type="compositionally biased region" description="Basic and acidic residues" evidence="1">
    <location>
        <begin position="1"/>
        <end position="28"/>
    </location>
</feature>
<accession>A0AAD8HPA8</accession>
<name>A0AAD8HPA8_9APIA</name>
<protein>
    <submittedName>
        <fullName evidence="2">Uncharacterized protein</fullName>
    </submittedName>
</protein>
<feature type="compositionally biased region" description="Acidic residues" evidence="1">
    <location>
        <begin position="79"/>
        <end position="94"/>
    </location>
</feature>
<proteinExistence type="predicted"/>
<keyword evidence="3" id="KW-1185">Reference proteome</keyword>
<comment type="caution">
    <text evidence="2">The sequence shown here is derived from an EMBL/GenBank/DDBJ whole genome shotgun (WGS) entry which is preliminary data.</text>
</comment>
<organism evidence="2 3">
    <name type="scientific">Heracleum sosnowskyi</name>
    <dbReference type="NCBI Taxonomy" id="360622"/>
    <lineage>
        <taxon>Eukaryota</taxon>
        <taxon>Viridiplantae</taxon>
        <taxon>Streptophyta</taxon>
        <taxon>Embryophyta</taxon>
        <taxon>Tracheophyta</taxon>
        <taxon>Spermatophyta</taxon>
        <taxon>Magnoliopsida</taxon>
        <taxon>eudicotyledons</taxon>
        <taxon>Gunneridae</taxon>
        <taxon>Pentapetalae</taxon>
        <taxon>asterids</taxon>
        <taxon>campanulids</taxon>
        <taxon>Apiales</taxon>
        <taxon>Apiaceae</taxon>
        <taxon>Apioideae</taxon>
        <taxon>apioid superclade</taxon>
        <taxon>Tordylieae</taxon>
        <taxon>Tordyliinae</taxon>
        <taxon>Heracleum</taxon>
    </lineage>
</organism>
<evidence type="ECO:0000256" key="1">
    <source>
        <dbReference type="SAM" id="MobiDB-lite"/>
    </source>
</evidence>
<feature type="compositionally biased region" description="Basic and acidic residues" evidence="1">
    <location>
        <begin position="140"/>
        <end position="159"/>
    </location>
</feature>